<keyword evidence="3" id="KW-1185">Reference proteome</keyword>
<protein>
    <submittedName>
        <fullName evidence="2">Uncharacterized protein</fullName>
    </submittedName>
</protein>
<evidence type="ECO:0000313" key="3">
    <source>
        <dbReference type="Proteomes" id="UP000032214"/>
    </source>
</evidence>
<dbReference type="Proteomes" id="UP000032214">
    <property type="component" value="Unassembled WGS sequence"/>
</dbReference>
<comment type="caution">
    <text evidence="2">The sequence shown here is derived from an EMBL/GenBank/DDBJ whole genome shotgun (WGS) entry which is preliminary data.</text>
</comment>
<reference evidence="2 3" key="1">
    <citation type="journal article" date="2013" name="Proc. Natl. Acad. Sci. U.S.A.">
        <title>Candidate phylum TM6 genome recovered from a hospital sink biofilm provides genomic insights into this uncultivated phylum.</title>
        <authorList>
            <person name="McLean J.S."/>
            <person name="Lombardo M.J."/>
            <person name="Badger J.H."/>
            <person name="Edlund A."/>
            <person name="Novotny M."/>
            <person name="Yee-Greenbaum J."/>
            <person name="Vyahhi N."/>
            <person name="Hall A.P."/>
            <person name="Yang Y."/>
            <person name="Dupont C.L."/>
            <person name="Ziegler M.G."/>
            <person name="Chitsaz H."/>
            <person name="Allen A.E."/>
            <person name="Yooseph S."/>
            <person name="Tesler G."/>
            <person name="Pevzner P.A."/>
            <person name="Friedman R.M."/>
            <person name="Nealson K.H."/>
            <person name="Venter J.C."/>
            <person name="Lasken R.S."/>
        </authorList>
    </citation>
    <scope>NUCLEOTIDE SEQUENCE [LARGE SCALE GENOMIC DNA]</scope>
    <source>
        <strain evidence="2 3">TM6SC1</strain>
    </source>
</reference>
<keyword evidence="1" id="KW-0732">Signal</keyword>
<feature type="signal peptide" evidence="1">
    <location>
        <begin position="1"/>
        <end position="18"/>
    </location>
</feature>
<proteinExistence type="predicted"/>
<evidence type="ECO:0000313" key="2">
    <source>
        <dbReference type="EMBL" id="KIX85486.1"/>
    </source>
</evidence>
<dbReference type="AlphaFoldDB" id="A0A0D2JEJ0"/>
<gene>
    <name evidence="2" type="ORF">J120_00720</name>
</gene>
<sequence length="162" mass="18483">MKMKKLYFILVCFFRLCAANSSDTPLCIHNESQDSIRAYLFRSQRELDAFTDALIKFREIYVLHAGQPSSLRVELGRELIKRELPAIFKAELNPGEQSCYSYYIGAPLYVAIAAGRLEELELLATAVVNPEIQVLRYKESGLLTQSEVFDQVRTLGQTRARD</sequence>
<accession>A0A0D2JEJ0</accession>
<evidence type="ECO:0000256" key="1">
    <source>
        <dbReference type="SAM" id="SignalP"/>
    </source>
</evidence>
<name>A0A0D2JEJ0_9BACT</name>
<dbReference type="EMBL" id="ARQD01000001">
    <property type="protein sequence ID" value="KIX85486.1"/>
    <property type="molecule type" value="Genomic_DNA"/>
</dbReference>
<organism evidence="2 3">
    <name type="scientific">candidate division TM6 bacterium JCVI TM6SC1</name>
    <dbReference type="NCBI Taxonomy" id="1306947"/>
    <lineage>
        <taxon>Bacteria</taxon>
        <taxon>Candidatus Babelota</taxon>
        <taxon>Vermiphilus</taxon>
    </lineage>
</organism>
<feature type="chain" id="PRO_5002256007" evidence="1">
    <location>
        <begin position="19"/>
        <end position="162"/>
    </location>
</feature>